<reference evidence="2 3" key="2">
    <citation type="submission" date="2020-03" db="EMBL/GenBank/DDBJ databases">
        <title>Devosia chinhatensis sp. nov., isolated from a hexachlorocyclohexane (HCH) dump site in India.</title>
        <authorList>
            <person name="Kumar M."/>
            <person name="Lal R."/>
        </authorList>
    </citation>
    <scope>NUCLEOTIDE SEQUENCE [LARGE SCALE GENOMIC DNA]</scope>
    <source>
        <strain evidence="2 3">H239</strain>
    </source>
</reference>
<protein>
    <submittedName>
        <fullName evidence="2">Uncharacterized protein</fullName>
    </submittedName>
</protein>
<accession>A0A6M1SF36</accession>
<feature type="compositionally biased region" description="Low complexity" evidence="1">
    <location>
        <begin position="330"/>
        <end position="341"/>
    </location>
</feature>
<dbReference type="AlphaFoldDB" id="A0A6M1SF36"/>
<sequence>MASHLTVISPAASHAFSVLPGSAPQAATAGNDALGLFAALLGNTAPEAAAPTGQVTLDSAIGNVFALGLETGAGEPEAEAQPDITADPVAAPVMVANPAPVLDLVEALGTLKASLDAGQPLDPDLLKQVDTALTGLADALGLDLATLPVPEDFAALLETGAEDTGLAGALTQLLAPLAQSIAVASKADDAVSITGEAAALAKLKQIGDKLGAMLAALEADAVPDEKLAAIGMPPGQPASAEIEQALSRFAAGLASAEVPQEPELALPALKLTEPVLAGKTAETAEAPTPAAKLSDPLEAAPKPETKADQPADPAPATASKRAANPPIPRPSLRQQQTSQRLSTHRPASNPQRPASIPPPPPAS</sequence>
<name>A0A6M1SF36_9HYPH</name>
<dbReference type="Proteomes" id="UP000474802">
    <property type="component" value="Unassembled WGS sequence"/>
</dbReference>
<evidence type="ECO:0000256" key="1">
    <source>
        <dbReference type="SAM" id="MobiDB-lite"/>
    </source>
</evidence>
<dbReference type="RefSeq" id="WP_164534672.1">
    <property type="nucleotide sequence ID" value="NZ_JAALFG010000002.1"/>
</dbReference>
<evidence type="ECO:0000313" key="3">
    <source>
        <dbReference type="Proteomes" id="UP000474802"/>
    </source>
</evidence>
<keyword evidence="3" id="KW-1185">Reference proteome</keyword>
<evidence type="ECO:0000313" key="2">
    <source>
        <dbReference type="EMBL" id="NGP18469.1"/>
    </source>
</evidence>
<feature type="region of interest" description="Disordered" evidence="1">
    <location>
        <begin position="283"/>
        <end position="363"/>
    </location>
</feature>
<dbReference type="EMBL" id="JAALFG010000002">
    <property type="protein sequence ID" value="NGP18469.1"/>
    <property type="molecule type" value="Genomic_DNA"/>
</dbReference>
<proteinExistence type="predicted"/>
<comment type="caution">
    <text evidence="2">The sequence shown here is derived from an EMBL/GenBank/DDBJ whole genome shotgun (WGS) entry which is preliminary data.</text>
</comment>
<gene>
    <name evidence="2" type="ORF">G5575_13130</name>
</gene>
<reference evidence="2 3" key="1">
    <citation type="submission" date="2020-02" db="EMBL/GenBank/DDBJ databases">
        <authorList>
            <person name="Khan S.A."/>
            <person name="Jeon C.O."/>
            <person name="Chun B.H."/>
        </authorList>
    </citation>
    <scope>NUCLEOTIDE SEQUENCE [LARGE SCALE GENOMIC DNA]</scope>
    <source>
        <strain evidence="2 3">H239</strain>
    </source>
</reference>
<organism evidence="2 3">
    <name type="scientific">Devosia aurantiaca</name>
    <dbReference type="NCBI Taxonomy" id="2714858"/>
    <lineage>
        <taxon>Bacteria</taxon>
        <taxon>Pseudomonadati</taxon>
        <taxon>Pseudomonadota</taxon>
        <taxon>Alphaproteobacteria</taxon>
        <taxon>Hyphomicrobiales</taxon>
        <taxon>Devosiaceae</taxon>
        <taxon>Devosia</taxon>
    </lineage>
</organism>